<protein>
    <submittedName>
        <fullName evidence="2">DUF2845 domain-containing protein</fullName>
    </submittedName>
</protein>
<dbReference type="Proteomes" id="UP000503505">
    <property type="component" value="Chromosome"/>
</dbReference>
<evidence type="ECO:0000313" key="2">
    <source>
        <dbReference type="EMBL" id="QIC67491.1"/>
    </source>
</evidence>
<name>A0AAE6WWQ6_9GAMM</name>
<dbReference type="EMBL" id="CP044463">
    <property type="protein sequence ID" value="QIC67491.1"/>
    <property type="molecule type" value="Genomic_DNA"/>
</dbReference>
<dbReference type="AlphaFoldDB" id="A0AAE6WWQ6"/>
<dbReference type="RefSeq" id="WP_163171478.1">
    <property type="nucleotide sequence ID" value="NZ_CP044463.1"/>
</dbReference>
<feature type="chain" id="PRO_5042257936" evidence="1">
    <location>
        <begin position="19"/>
        <end position="95"/>
    </location>
</feature>
<sequence length="95" mass="10186">MKKIALALLLVASATVYAASETSSFRVNGDIVSVGDSVGSLMAKAGRPMSQYSYNVDTGGNTSVAVTDFVYAISNEIYTVTTKQGKVTRIVWERR</sequence>
<accession>A0AAE6WWQ6</accession>
<evidence type="ECO:0000256" key="1">
    <source>
        <dbReference type="SAM" id="SignalP"/>
    </source>
</evidence>
<evidence type="ECO:0000313" key="3">
    <source>
        <dbReference type="Proteomes" id="UP000503505"/>
    </source>
</evidence>
<reference evidence="2 3" key="1">
    <citation type="submission" date="2019-09" db="EMBL/GenBank/DDBJ databases">
        <title>Non-baumannii Acinetobacter spp. carrying blaNDM-1 isolated in China.</title>
        <authorList>
            <person name="Cui C."/>
            <person name="Chen C."/>
            <person name="Sun J."/>
            <person name="Liu Y."/>
        </authorList>
    </citation>
    <scope>NUCLEOTIDE SEQUENCE [LARGE SCALE GENOMIC DNA]</scope>
    <source>
        <strain evidence="2 3">HZE23-1</strain>
    </source>
</reference>
<proteinExistence type="predicted"/>
<organism evidence="2 3">
    <name type="scientific">Acinetobacter schindleri</name>
    <dbReference type="NCBI Taxonomy" id="108981"/>
    <lineage>
        <taxon>Bacteria</taxon>
        <taxon>Pseudomonadati</taxon>
        <taxon>Pseudomonadota</taxon>
        <taxon>Gammaproteobacteria</taxon>
        <taxon>Moraxellales</taxon>
        <taxon>Moraxellaceae</taxon>
        <taxon>Acinetobacter</taxon>
    </lineage>
</organism>
<gene>
    <name evidence="2" type="ORF">FSC10_08915</name>
</gene>
<keyword evidence="1" id="KW-0732">Signal</keyword>
<feature type="signal peptide" evidence="1">
    <location>
        <begin position="1"/>
        <end position="18"/>
    </location>
</feature>